<dbReference type="Pfam" id="PF00005">
    <property type="entry name" value="ABC_tran"/>
    <property type="match status" value="1"/>
</dbReference>
<accession>A0A1S7LFI3</accession>
<feature type="transmembrane region" description="Helical" evidence="7">
    <location>
        <begin position="156"/>
        <end position="176"/>
    </location>
</feature>
<dbReference type="GO" id="GO:0015421">
    <property type="term" value="F:ABC-type oligopeptide transporter activity"/>
    <property type="evidence" value="ECO:0007669"/>
    <property type="project" value="TreeGrafter"/>
</dbReference>
<dbReference type="GO" id="GO:0016887">
    <property type="term" value="F:ATP hydrolysis activity"/>
    <property type="evidence" value="ECO:0007669"/>
    <property type="project" value="InterPro"/>
</dbReference>
<keyword evidence="10" id="KW-0378">Hydrolase</keyword>
<evidence type="ECO:0000256" key="7">
    <source>
        <dbReference type="SAM" id="Phobius"/>
    </source>
</evidence>
<feature type="domain" description="ABC transporter" evidence="8">
    <location>
        <begin position="328"/>
        <end position="556"/>
    </location>
</feature>
<evidence type="ECO:0000256" key="5">
    <source>
        <dbReference type="ARBA" id="ARBA00022989"/>
    </source>
</evidence>
<dbReference type="InterPro" id="IPR011527">
    <property type="entry name" value="ABC1_TM_dom"/>
</dbReference>
<dbReference type="SUPFAM" id="SSF90123">
    <property type="entry name" value="ABC transporter transmembrane region"/>
    <property type="match status" value="1"/>
</dbReference>
<keyword evidence="6 7" id="KW-0472">Membrane</keyword>
<dbReference type="InterPro" id="IPR036640">
    <property type="entry name" value="ABC1_TM_sf"/>
</dbReference>
<reference evidence="10" key="1">
    <citation type="submission" date="2015-04" db="EMBL/GenBank/DDBJ databases">
        <authorList>
            <person name="Syromyatnikov M.Y."/>
            <person name="Popov V.N."/>
        </authorList>
    </citation>
    <scope>NUCLEOTIDE SEQUENCE</scope>
    <source>
        <strain evidence="10">MO-1</strain>
    </source>
</reference>
<evidence type="ECO:0000256" key="3">
    <source>
        <dbReference type="ARBA" id="ARBA00022741"/>
    </source>
</evidence>
<dbReference type="Gene3D" id="1.20.1560.10">
    <property type="entry name" value="ABC transporter type 1, transmembrane domain"/>
    <property type="match status" value="1"/>
</dbReference>
<gene>
    <name evidence="10" type="ORF">MAGMO_1517</name>
</gene>
<evidence type="ECO:0000256" key="4">
    <source>
        <dbReference type="ARBA" id="ARBA00022840"/>
    </source>
</evidence>
<evidence type="ECO:0000256" key="6">
    <source>
        <dbReference type="ARBA" id="ARBA00023136"/>
    </source>
</evidence>
<dbReference type="Gene3D" id="3.40.50.300">
    <property type="entry name" value="P-loop containing nucleotide triphosphate hydrolases"/>
    <property type="match status" value="1"/>
</dbReference>
<dbReference type="PANTHER" id="PTHR43394:SF1">
    <property type="entry name" value="ATP-BINDING CASSETTE SUB-FAMILY B MEMBER 10, MITOCHONDRIAL"/>
    <property type="match status" value="1"/>
</dbReference>
<dbReference type="EC" id="3.6.3.44" evidence="10"/>
<keyword evidence="4" id="KW-0067">ATP-binding</keyword>
<evidence type="ECO:0000256" key="1">
    <source>
        <dbReference type="ARBA" id="ARBA00004651"/>
    </source>
</evidence>
<dbReference type="InterPro" id="IPR039421">
    <property type="entry name" value="Type_1_exporter"/>
</dbReference>
<dbReference type="CDD" id="cd03228">
    <property type="entry name" value="ABCC_MRP_Like"/>
    <property type="match status" value="1"/>
</dbReference>
<evidence type="ECO:0000256" key="2">
    <source>
        <dbReference type="ARBA" id="ARBA00022692"/>
    </source>
</evidence>
<name>A0A1S7LFI3_MAGMO</name>
<feature type="transmembrane region" description="Helical" evidence="7">
    <location>
        <begin position="238"/>
        <end position="262"/>
    </location>
</feature>
<dbReference type="Pfam" id="PF00664">
    <property type="entry name" value="ABC_membrane"/>
    <property type="match status" value="1"/>
</dbReference>
<feature type="domain" description="ABC transmembrane type-1" evidence="9">
    <location>
        <begin position="18"/>
        <end position="297"/>
    </location>
</feature>
<dbReference type="PROSITE" id="PS50893">
    <property type="entry name" value="ABC_TRANSPORTER_2"/>
    <property type="match status" value="1"/>
</dbReference>
<feature type="transmembrane region" description="Helical" evidence="7">
    <location>
        <begin position="47"/>
        <end position="68"/>
    </location>
</feature>
<dbReference type="GO" id="GO:0005886">
    <property type="term" value="C:plasma membrane"/>
    <property type="evidence" value="ECO:0007669"/>
    <property type="project" value="UniProtKB-SubCell"/>
</dbReference>
<keyword evidence="3" id="KW-0547">Nucleotide-binding</keyword>
<evidence type="ECO:0000313" key="10">
    <source>
        <dbReference type="EMBL" id="CRH05705.1"/>
    </source>
</evidence>
<keyword evidence="2 7" id="KW-0812">Transmembrane</keyword>
<feature type="transmembrane region" description="Helical" evidence="7">
    <location>
        <begin position="12"/>
        <end position="35"/>
    </location>
</feature>
<dbReference type="PANTHER" id="PTHR43394">
    <property type="entry name" value="ATP-DEPENDENT PERMEASE MDL1, MITOCHONDRIAL"/>
    <property type="match status" value="1"/>
</dbReference>
<dbReference type="InterPro" id="IPR003593">
    <property type="entry name" value="AAA+_ATPase"/>
</dbReference>
<dbReference type="GO" id="GO:0005524">
    <property type="term" value="F:ATP binding"/>
    <property type="evidence" value="ECO:0007669"/>
    <property type="project" value="UniProtKB-KW"/>
</dbReference>
<dbReference type="SUPFAM" id="SSF52540">
    <property type="entry name" value="P-loop containing nucleoside triphosphate hydrolases"/>
    <property type="match status" value="1"/>
</dbReference>
<dbReference type="PROSITE" id="PS50929">
    <property type="entry name" value="ABC_TM1F"/>
    <property type="match status" value="1"/>
</dbReference>
<comment type="subcellular location">
    <subcellularLocation>
        <location evidence="1">Cell membrane</location>
        <topology evidence="1">Multi-pass membrane protein</topology>
    </subcellularLocation>
</comment>
<keyword evidence="5 7" id="KW-1133">Transmembrane helix</keyword>
<proteinExistence type="predicted"/>
<dbReference type="EMBL" id="LO017727">
    <property type="protein sequence ID" value="CRH05705.1"/>
    <property type="molecule type" value="Genomic_DNA"/>
</dbReference>
<evidence type="ECO:0000259" key="8">
    <source>
        <dbReference type="PROSITE" id="PS50893"/>
    </source>
</evidence>
<dbReference type="AlphaFoldDB" id="A0A1S7LFI3"/>
<organism evidence="10">
    <name type="scientific">Magnetococcus massalia (strain MO-1)</name>
    <dbReference type="NCBI Taxonomy" id="451514"/>
    <lineage>
        <taxon>Bacteria</taxon>
        <taxon>Pseudomonadati</taxon>
        <taxon>Pseudomonadota</taxon>
        <taxon>Magnetococcia</taxon>
        <taxon>Magnetococcales</taxon>
        <taxon>Magnetococcaceae</taxon>
        <taxon>Magnetococcus</taxon>
    </lineage>
</organism>
<dbReference type="SMART" id="SM00382">
    <property type="entry name" value="AAA"/>
    <property type="match status" value="1"/>
</dbReference>
<dbReference type="InterPro" id="IPR027417">
    <property type="entry name" value="P-loop_NTPase"/>
</dbReference>
<dbReference type="InterPro" id="IPR003439">
    <property type="entry name" value="ABC_transporter-like_ATP-bd"/>
</dbReference>
<sequence>MKPLLRQLFARPLFALELLLLSLFISILALGSSIYTIQVLNRYLSHGLNATLITLTVGVIIVIAMEFLFRQVRLKLAQGVTVPPSAKLAQGTFALMTQAMASSILAMNPIRRREVLQAPTIVERNYAAPTLVAMLDAPFALLFIGVLFLLQPQLGWITASFIALAVLLTIIGNALLTRPTQHTMFTASQAGALAQAAMWRPESLRAFNARNHYNQRWQQYHGEATQAGRRVAALKEMLLTATQSLAALMSVSVIAAGAMLVMEGKLDVGMMIGANILAARAMAPMARLSQLVGPMVETKRATESLNSFGQIPQEPQKQETLSSFSGQIALEELGFSHAGAPTPLFESLSLNLPPGGTLVVCGANGCGKTTLAKLLMGLHSPSRGQIKLDGAPLEALSLTWWRSQVAYVPQNPEFLDGTLLENLTLLNPELQRDQLEQLIQQSGLGPYINSQPDGLESMVHNGGENLSFGIRKRLAIARALTSACRLAILDDPMEGMDNQGRTTMSSVITTLTRSGRSVILFTEDDQLIHGADLVLNLDSKPVPTLTQCTQRGEAPQ</sequence>
<feature type="transmembrane region" description="Helical" evidence="7">
    <location>
        <begin position="126"/>
        <end position="150"/>
    </location>
</feature>
<protein>
    <submittedName>
        <fullName evidence="10">Putative ABC transporter, transmembrane region:ABC transporter. Putative Xenobiotic-transporting ATPase</fullName>
        <ecNumber evidence="10">3.6.3.44</ecNumber>
    </submittedName>
</protein>
<evidence type="ECO:0000259" key="9">
    <source>
        <dbReference type="PROSITE" id="PS50929"/>
    </source>
</evidence>